<gene>
    <name evidence="1" type="ORF">ACD_78C00281G0003</name>
</gene>
<reference evidence="1" key="1">
    <citation type="journal article" date="2012" name="Science">
        <title>Fermentation, hydrogen, and sulfur metabolism in multiple uncultivated bacterial phyla.</title>
        <authorList>
            <person name="Wrighton K.C."/>
            <person name="Thomas B.C."/>
            <person name="Sharon I."/>
            <person name="Miller C.S."/>
            <person name="Castelle C.J."/>
            <person name="VerBerkmoes N.C."/>
            <person name="Wilkins M.J."/>
            <person name="Hettich R.L."/>
            <person name="Lipton M.S."/>
            <person name="Williams K.H."/>
            <person name="Long P.E."/>
            <person name="Banfield J.F."/>
        </authorList>
    </citation>
    <scope>NUCLEOTIDE SEQUENCE [LARGE SCALE GENOMIC DNA]</scope>
</reference>
<protein>
    <submittedName>
        <fullName evidence="1">Uncharacterized protein</fullName>
    </submittedName>
</protein>
<organism evidence="1">
    <name type="scientific">uncultured bacterium</name>
    <name type="common">gcode 4</name>
    <dbReference type="NCBI Taxonomy" id="1234023"/>
    <lineage>
        <taxon>Bacteria</taxon>
        <taxon>environmental samples</taxon>
    </lineage>
</organism>
<comment type="caution">
    <text evidence="1">The sequence shown here is derived from an EMBL/GenBank/DDBJ whole genome shotgun (WGS) entry which is preliminary data.</text>
</comment>
<accession>K1XXT2</accession>
<evidence type="ECO:0000313" key="1">
    <source>
        <dbReference type="EMBL" id="EKD29766.1"/>
    </source>
</evidence>
<dbReference type="AlphaFoldDB" id="K1XXT2"/>
<proteinExistence type="predicted"/>
<feature type="non-terminal residue" evidence="1">
    <location>
        <position position="118"/>
    </location>
</feature>
<dbReference type="EMBL" id="AMFJ01034281">
    <property type="protein sequence ID" value="EKD29766.1"/>
    <property type="molecule type" value="Genomic_DNA"/>
</dbReference>
<sequence length="118" mass="13962">MYHPCILYTLISSENCRLICRSHIITNRKKRCLRILRFQKCPFRLPFKFLSEFSDKLFIGWNISSCFKICSLDKSGTFRCKNLISDDPFSFCVHKHFEFRINYHISGIVGKLGKLSEE</sequence>
<name>K1XXT2_9BACT</name>